<gene>
    <name evidence="5" type="ORF">JIN87_13600</name>
</gene>
<dbReference type="Proteomes" id="UP000617628">
    <property type="component" value="Unassembled WGS sequence"/>
</dbReference>
<dbReference type="AlphaFoldDB" id="A0A934RZS9"/>
<reference evidence="5" key="1">
    <citation type="submission" date="2021-01" db="EMBL/GenBank/DDBJ databases">
        <title>Modified the classification status of verrucomicrobia.</title>
        <authorList>
            <person name="Feng X."/>
        </authorList>
    </citation>
    <scope>NUCLEOTIDE SEQUENCE</scope>
    <source>
        <strain evidence="5">KCTC 13126</strain>
    </source>
</reference>
<dbReference type="CDD" id="cd04301">
    <property type="entry name" value="NAT_SF"/>
    <property type="match status" value="1"/>
</dbReference>
<evidence type="ECO:0000256" key="1">
    <source>
        <dbReference type="ARBA" id="ARBA00008694"/>
    </source>
</evidence>
<dbReference type="EMBL" id="JAENIL010000023">
    <property type="protein sequence ID" value="MBK1877906.1"/>
    <property type="molecule type" value="Genomic_DNA"/>
</dbReference>
<evidence type="ECO:0000259" key="4">
    <source>
        <dbReference type="PROSITE" id="PS51186"/>
    </source>
</evidence>
<dbReference type="PROSITE" id="PS51186">
    <property type="entry name" value="GNAT"/>
    <property type="match status" value="1"/>
</dbReference>
<dbReference type="Pfam" id="PF00583">
    <property type="entry name" value="Acetyltransf_1"/>
    <property type="match status" value="1"/>
</dbReference>
<proteinExistence type="inferred from homology"/>
<dbReference type="InterPro" id="IPR016181">
    <property type="entry name" value="Acyl_CoA_acyltransferase"/>
</dbReference>
<dbReference type="InterPro" id="IPR000182">
    <property type="entry name" value="GNAT_dom"/>
</dbReference>
<dbReference type="InterPro" id="IPR051016">
    <property type="entry name" value="Diverse_Substrate_AcTransf"/>
</dbReference>
<accession>A0A934RZS9</accession>
<name>A0A934RZS9_9BACT</name>
<organism evidence="5 6">
    <name type="scientific">Pelagicoccus mobilis</name>
    <dbReference type="NCBI Taxonomy" id="415221"/>
    <lineage>
        <taxon>Bacteria</taxon>
        <taxon>Pseudomonadati</taxon>
        <taxon>Verrucomicrobiota</taxon>
        <taxon>Opitutia</taxon>
        <taxon>Puniceicoccales</taxon>
        <taxon>Pelagicoccaceae</taxon>
        <taxon>Pelagicoccus</taxon>
    </lineage>
</organism>
<dbReference type="SUPFAM" id="SSF55729">
    <property type="entry name" value="Acyl-CoA N-acyltransferases (Nat)"/>
    <property type="match status" value="1"/>
</dbReference>
<keyword evidence="2" id="KW-0808">Transferase</keyword>
<evidence type="ECO:0000313" key="5">
    <source>
        <dbReference type="EMBL" id="MBK1877906.1"/>
    </source>
</evidence>
<evidence type="ECO:0000313" key="6">
    <source>
        <dbReference type="Proteomes" id="UP000617628"/>
    </source>
</evidence>
<dbReference type="GO" id="GO:0008080">
    <property type="term" value="F:N-acetyltransferase activity"/>
    <property type="evidence" value="ECO:0007669"/>
    <property type="project" value="TreeGrafter"/>
</dbReference>
<dbReference type="RefSeq" id="WP_200356116.1">
    <property type="nucleotide sequence ID" value="NZ_JAENIL010000023.1"/>
</dbReference>
<evidence type="ECO:0000256" key="2">
    <source>
        <dbReference type="ARBA" id="ARBA00022679"/>
    </source>
</evidence>
<dbReference type="Gene3D" id="3.40.630.30">
    <property type="match status" value="1"/>
</dbReference>
<feature type="domain" description="N-acetyltransferase" evidence="4">
    <location>
        <begin position="4"/>
        <end position="158"/>
    </location>
</feature>
<sequence length="160" mass="18043">MPSFQIRPAAEQDIPVILELVRGIAEYEKLLDQLEATEGRMHEALFGERPAARGLIAEHETDGPVGYAIFCYNFSTFVGKAGIYLEDLYVKPEYRGHGMGKALFKAVAQVALDEDCGRMEWVALDWNTPALEFYKSQGAQCLGEWQLHRFNEEQLKAATK</sequence>
<protein>
    <submittedName>
        <fullName evidence="5">GNAT family N-acetyltransferase</fullName>
    </submittedName>
</protein>
<comment type="caution">
    <text evidence="5">The sequence shown here is derived from an EMBL/GenBank/DDBJ whole genome shotgun (WGS) entry which is preliminary data.</text>
</comment>
<comment type="similarity">
    <text evidence="1">Belongs to the acetyltransferase family.</text>
</comment>
<evidence type="ECO:0000256" key="3">
    <source>
        <dbReference type="ARBA" id="ARBA00023315"/>
    </source>
</evidence>
<keyword evidence="6" id="KW-1185">Reference proteome</keyword>
<keyword evidence="3" id="KW-0012">Acyltransferase</keyword>
<dbReference type="PANTHER" id="PTHR10545:SF29">
    <property type="entry name" value="GH14572P-RELATED"/>
    <property type="match status" value="1"/>
</dbReference>
<dbReference type="PANTHER" id="PTHR10545">
    <property type="entry name" value="DIAMINE N-ACETYLTRANSFERASE"/>
    <property type="match status" value="1"/>
</dbReference>
<dbReference type="FunFam" id="3.40.630.30:FF:000064">
    <property type="entry name" value="GNAT family acetyltransferase"/>
    <property type="match status" value="1"/>
</dbReference>